<evidence type="ECO:0000313" key="2">
    <source>
        <dbReference type="Proteomes" id="UP001303647"/>
    </source>
</evidence>
<dbReference type="Proteomes" id="UP001303647">
    <property type="component" value="Unassembled WGS sequence"/>
</dbReference>
<name>A0AAN7HJW8_9PEZI</name>
<sequence>MLPKKGSSKPAPAPKTPAQKGVRVLVLEDSSFRHAKPSEAIFDCVASVISLAVDILECTPSVSILLSIMKQVKIHRKDVLWLQNLDSSGLNDAVYQYLSQIRASFPHVLVSDKFGMQTKNGRTNKRNCKEAFDPKAAAAIELNAMLVNRLVTTYTSLKSTDSTIIRTRFRTLHVRLSLTIAHELVHVFNHYIVRNQRRHTPPKVTAGGYGNSKVGESGRFWEKELTGGVVDIRLSENDTEMVALRDDQLGKCWRLLEKVIDGLLARDFKNSLQAEGDMLTDREHQNVLAEHISPMRWTTRYRDMFPEKLEGPEELNTSLIDELVGPEIRKKPKYNISGQNARKFAIQPRTVSHLIC</sequence>
<dbReference type="EMBL" id="MU857725">
    <property type="protein sequence ID" value="KAK4244760.1"/>
    <property type="molecule type" value="Genomic_DNA"/>
</dbReference>
<protein>
    <submittedName>
        <fullName evidence="1">Uncharacterized protein</fullName>
    </submittedName>
</protein>
<comment type="caution">
    <text evidence="1">The sequence shown here is derived from an EMBL/GenBank/DDBJ whole genome shotgun (WGS) entry which is preliminary data.</text>
</comment>
<dbReference type="AlphaFoldDB" id="A0AAN7HJW8"/>
<gene>
    <name evidence="1" type="ORF">C7999DRAFT_43634</name>
</gene>
<proteinExistence type="predicted"/>
<reference evidence="1" key="2">
    <citation type="submission" date="2023-05" db="EMBL/GenBank/DDBJ databases">
        <authorList>
            <consortium name="Lawrence Berkeley National Laboratory"/>
            <person name="Steindorff A."/>
            <person name="Hensen N."/>
            <person name="Bonometti L."/>
            <person name="Westerberg I."/>
            <person name="Brannstrom I.O."/>
            <person name="Guillou S."/>
            <person name="Cros-Aarteil S."/>
            <person name="Calhoun S."/>
            <person name="Haridas S."/>
            <person name="Kuo A."/>
            <person name="Mondo S."/>
            <person name="Pangilinan J."/>
            <person name="Riley R."/>
            <person name="Labutti K."/>
            <person name="Andreopoulos B."/>
            <person name="Lipzen A."/>
            <person name="Chen C."/>
            <person name="Yanf M."/>
            <person name="Daum C."/>
            <person name="Ng V."/>
            <person name="Clum A."/>
            <person name="Ohm R."/>
            <person name="Martin F."/>
            <person name="Silar P."/>
            <person name="Natvig D."/>
            <person name="Lalanne C."/>
            <person name="Gautier V."/>
            <person name="Ament-Velasquez S.L."/>
            <person name="Kruys A."/>
            <person name="Hutchinson M.I."/>
            <person name="Powell A.J."/>
            <person name="Barry K."/>
            <person name="Miller A.N."/>
            <person name="Grigoriev I.V."/>
            <person name="Debuchy R."/>
            <person name="Gladieux P."/>
            <person name="Thoren M.H."/>
            <person name="Johannesson H."/>
        </authorList>
    </citation>
    <scope>NUCLEOTIDE SEQUENCE</scope>
    <source>
        <strain evidence="1">CBS 359.72</strain>
    </source>
</reference>
<evidence type="ECO:0000313" key="1">
    <source>
        <dbReference type="EMBL" id="KAK4244760.1"/>
    </source>
</evidence>
<keyword evidence="2" id="KW-1185">Reference proteome</keyword>
<accession>A0AAN7HJW8</accession>
<reference evidence="1" key="1">
    <citation type="journal article" date="2023" name="Mol. Phylogenet. Evol.">
        <title>Genome-scale phylogeny and comparative genomics of the fungal order Sordariales.</title>
        <authorList>
            <person name="Hensen N."/>
            <person name="Bonometti L."/>
            <person name="Westerberg I."/>
            <person name="Brannstrom I.O."/>
            <person name="Guillou S."/>
            <person name="Cros-Aarteil S."/>
            <person name="Calhoun S."/>
            <person name="Haridas S."/>
            <person name="Kuo A."/>
            <person name="Mondo S."/>
            <person name="Pangilinan J."/>
            <person name="Riley R."/>
            <person name="LaButti K."/>
            <person name="Andreopoulos B."/>
            <person name="Lipzen A."/>
            <person name="Chen C."/>
            <person name="Yan M."/>
            <person name="Daum C."/>
            <person name="Ng V."/>
            <person name="Clum A."/>
            <person name="Steindorff A."/>
            <person name="Ohm R.A."/>
            <person name="Martin F."/>
            <person name="Silar P."/>
            <person name="Natvig D.O."/>
            <person name="Lalanne C."/>
            <person name="Gautier V."/>
            <person name="Ament-Velasquez S.L."/>
            <person name="Kruys A."/>
            <person name="Hutchinson M.I."/>
            <person name="Powell A.J."/>
            <person name="Barry K."/>
            <person name="Miller A.N."/>
            <person name="Grigoriev I.V."/>
            <person name="Debuchy R."/>
            <person name="Gladieux P."/>
            <person name="Hiltunen Thoren M."/>
            <person name="Johannesson H."/>
        </authorList>
    </citation>
    <scope>NUCLEOTIDE SEQUENCE</scope>
    <source>
        <strain evidence="1">CBS 359.72</strain>
    </source>
</reference>
<organism evidence="1 2">
    <name type="scientific">Corynascus novoguineensis</name>
    <dbReference type="NCBI Taxonomy" id="1126955"/>
    <lineage>
        <taxon>Eukaryota</taxon>
        <taxon>Fungi</taxon>
        <taxon>Dikarya</taxon>
        <taxon>Ascomycota</taxon>
        <taxon>Pezizomycotina</taxon>
        <taxon>Sordariomycetes</taxon>
        <taxon>Sordariomycetidae</taxon>
        <taxon>Sordariales</taxon>
        <taxon>Chaetomiaceae</taxon>
        <taxon>Corynascus</taxon>
    </lineage>
</organism>